<comment type="catalytic activity">
    <reaction evidence="8">
        <text>(6S)-5-methyl-5,6,7,8-tetrahydrofolate + NAD(+) = (6R)-5,10-methylene-5,6,7,8-tetrahydrofolate + NADH + H(+)</text>
        <dbReference type="Rhea" id="RHEA:19821"/>
        <dbReference type="ChEBI" id="CHEBI:15378"/>
        <dbReference type="ChEBI" id="CHEBI:15636"/>
        <dbReference type="ChEBI" id="CHEBI:18608"/>
        <dbReference type="ChEBI" id="CHEBI:57540"/>
        <dbReference type="ChEBI" id="CHEBI:57945"/>
        <dbReference type="EC" id="1.5.1.54"/>
    </reaction>
    <physiologicalReaction direction="right-to-left" evidence="8">
        <dbReference type="Rhea" id="RHEA:19823"/>
    </physiologicalReaction>
</comment>
<dbReference type="UniPathway" id="UPA00193"/>
<name>A0A1R3T7H6_9BACT</name>
<sequence>MRVSELINNTGKTAFSFELLPPLKGNSIQQVYNAIDRLKEFDPKYINITTHHSESIYKEDENGTYRKVNVRRRPGSVAIAAAIQNKYGIRAVPHIISQGFSREETEYALIDLSFLGVTDLLLLRGDTKKLDAEQRKMDCHQHATGLQEQVNNFNEGITFDGSSFTPPEEPFSYGMACYPEKHEESPNMESEIYYTKMKVDNGAEYLVTQMFFDNSKYFDFVKRCREVGINVPIVPGIKPIHLKNQLTALPRIFRSDIPEELAVALRKCKDDDEAKEVGVEWCITQCKELIRNQVPSIHFYSLMATESVRRVAEEIY</sequence>
<proteinExistence type="inferred from homology"/>
<keyword evidence="6 9" id="KW-0560">Oxidoreductase</keyword>
<evidence type="ECO:0000256" key="5">
    <source>
        <dbReference type="ARBA" id="ARBA00022827"/>
    </source>
</evidence>
<dbReference type="GO" id="GO:0106312">
    <property type="term" value="F:methylenetetrahydrofolate reductase (NADH) activity"/>
    <property type="evidence" value="ECO:0007669"/>
    <property type="project" value="UniProtKB-EC"/>
</dbReference>
<evidence type="ECO:0000313" key="10">
    <source>
        <dbReference type="EMBL" id="SCD19534.1"/>
    </source>
</evidence>
<dbReference type="InterPro" id="IPR003171">
    <property type="entry name" value="Mehydrof_redctse-like"/>
</dbReference>
<evidence type="ECO:0000256" key="2">
    <source>
        <dbReference type="ARBA" id="ARBA00004777"/>
    </source>
</evidence>
<dbReference type="SUPFAM" id="SSF51730">
    <property type="entry name" value="FAD-linked oxidoreductase"/>
    <property type="match status" value="1"/>
</dbReference>
<dbReference type="CDD" id="cd00537">
    <property type="entry name" value="MTHFR"/>
    <property type="match status" value="1"/>
</dbReference>
<evidence type="ECO:0000256" key="7">
    <source>
        <dbReference type="ARBA" id="ARBA00034478"/>
    </source>
</evidence>
<organism evidence="10 11">
    <name type="scientific">Proteiniphilum saccharofermentans</name>
    <dbReference type="NCBI Taxonomy" id="1642647"/>
    <lineage>
        <taxon>Bacteria</taxon>
        <taxon>Pseudomonadati</taxon>
        <taxon>Bacteroidota</taxon>
        <taxon>Bacteroidia</taxon>
        <taxon>Bacteroidales</taxon>
        <taxon>Dysgonomonadaceae</taxon>
        <taxon>Proteiniphilum</taxon>
    </lineage>
</organism>
<protein>
    <recommendedName>
        <fullName evidence="9">Methylenetetrahydrofolate reductase</fullName>
    </recommendedName>
</protein>
<dbReference type="GO" id="GO:0005829">
    <property type="term" value="C:cytosol"/>
    <property type="evidence" value="ECO:0007669"/>
    <property type="project" value="TreeGrafter"/>
</dbReference>
<dbReference type="InterPro" id="IPR029041">
    <property type="entry name" value="FAD-linked_oxidoreductase-like"/>
</dbReference>
<keyword evidence="4 9" id="KW-0285">Flavoprotein</keyword>
<dbReference type="KEGG" id="psac:PSM36_0706"/>
<dbReference type="GO" id="GO:0009086">
    <property type="term" value="P:methionine biosynthetic process"/>
    <property type="evidence" value="ECO:0007669"/>
    <property type="project" value="TreeGrafter"/>
</dbReference>
<dbReference type="STRING" id="1642647.PSM36_0706"/>
<reference evidence="10 11" key="1">
    <citation type="submission" date="2016-08" db="EMBL/GenBank/DDBJ databases">
        <authorList>
            <person name="Seilhamer J.J."/>
        </authorList>
    </citation>
    <scope>NUCLEOTIDE SEQUENCE [LARGE SCALE GENOMIC DNA]</scope>
    <source>
        <strain evidence="10">M3/6</strain>
    </source>
</reference>
<evidence type="ECO:0000313" key="11">
    <source>
        <dbReference type="Proteomes" id="UP000187464"/>
    </source>
</evidence>
<dbReference type="Gene3D" id="3.20.20.220">
    <property type="match status" value="1"/>
</dbReference>
<dbReference type="AlphaFoldDB" id="A0A1R3T7H6"/>
<accession>A0A1R3T7H6</accession>
<dbReference type="FunFam" id="3.20.20.220:FF:000015">
    <property type="entry name" value="Methylenetetrahydrofolate reductase"/>
    <property type="match status" value="1"/>
</dbReference>
<evidence type="ECO:0000256" key="1">
    <source>
        <dbReference type="ARBA" id="ARBA00001974"/>
    </source>
</evidence>
<comment type="pathway">
    <text evidence="7">Amino-acid biosynthesis; L-methionine biosynthesis via de novo pathway.</text>
</comment>
<evidence type="ECO:0000256" key="3">
    <source>
        <dbReference type="ARBA" id="ARBA00006743"/>
    </source>
</evidence>
<dbReference type="PANTHER" id="PTHR45754:SF3">
    <property type="entry name" value="METHYLENETETRAHYDROFOLATE REDUCTASE (NADPH)"/>
    <property type="match status" value="1"/>
</dbReference>
<keyword evidence="5 9" id="KW-0274">FAD</keyword>
<dbReference type="GO" id="GO:0035999">
    <property type="term" value="P:tetrahydrofolate interconversion"/>
    <property type="evidence" value="ECO:0007669"/>
    <property type="project" value="UniProtKB-UniPathway"/>
</dbReference>
<evidence type="ECO:0000256" key="8">
    <source>
        <dbReference type="ARBA" id="ARBA00048628"/>
    </source>
</evidence>
<dbReference type="EMBL" id="LT605205">
    <property type="protein sequence ID" value="SCD19534.1"/>
    <property type="molecule type" value="Genomic_DNA"/>
</dbReference>
<evidence type="ECO:0000256" key="6">
    <source>
        <dbReference type="ARBA" id="ARBA00023002"/>
    </source>
</evidence>
<keyword evidence="11" id="KW-1185">Reference proteome</keyword>
<dbReference type="GO" id="GO:0071949">
    <property type="term" value="F:FAD binding"/>
    <property type="evidence" value="ECO:0007669"/>
    <property type="project" value="TreeGrafter"/>
</dbReference>
<evidence type="ECO:0000256" key="4">
    <source>
        <dbReference type="ARBA" id="ARBA00022630"/>
    </source>
</evidence>
<evidence type="ECO:0000256" key="9">
    <source>
        <dbReference type="RuleBase" id="RU003862"/>
    </source>
</evidence>
<dbReference type="Proteomes" id="UP000187464">
    <property type="component" value="Chromosome I"/>
</dbReference>
<comment type="similarity">
    <text evidence="3 9">Belongs to the methylenetetrahydrofolate reductase family.</text>
</comment>
<dbReference type="PANTHER" id="PTHR45754">
    <property type="entry name" value="METHYLENETETRAHYDROFOLATE REDUCTASE"/>
    <property type="match status" value="1"/>
</dbReference>
<gene>
    <name evidence="10" type="ORF">PSM36_0706</name>
</gene>
<dbReference type="Pfam" id="PF02219">
    <property type="entry name" value="MTHFR"/>
    <property type="match status" value="1"/>
</dbReference>
<comment type="pathway">
    <text evidence="2 9">One-carbon metabolism; tetrahydrofolate interconversion.</text>
</comment>
<comment type="cofactor">
    <cofactor evidence="1 9">
        <name>FAD</name>
        <dbReference type="ChEBI" id="CHEBI:57692"/>
    </cofactor>
</comment>
<dbReference type="RefSeq" id="WP_076932017.1">
    <property type="nucleotide sequence ID" value="NZ_LT605205.1"/>
</dbReference>